<keyword evidence="7" id="KW-1185">Reference proteome</keyword>
<protein>
    <submittedName>
        <fullName evidence="6">Winged helix-turn-helix domain-containing protein</fullName>
    </submittedName>
</protein>
<dbReference type="Pfam" id="PF13191">
    <property type="entry name" value="AAA_16"/>
    <property type="match status" value="1"/>
</dbReference>
<evidence type="ECO:0000313" key="6">
    <source>
        <dbReference type="EMBL" id="QNI31893.1"/>
    </source>
</evidence>
<dbReference type="SUPFAM" id="SSF46894">
    <property type="entry name" value="C-terminal effector domain of the bipartite response regulators"/>
    <property type="match status" value="1"/>
</dbReference>
<dbReference type="Gene3D" id="3.40.50.300">
    <property type="entry name" value="P-loop containing nucleotide triphosphate hydrolases"/>
    <property type="match status" value="1"/>
</dbReference>
<keyword evidence="1" id="KW-0547">Nucleotide-binding</keyword>
<dbReference type="InterPro" id="IPR001867">
    <property type="entry name" value="OmpR/PhoB-type_DNA-bd"/>
</dbReference>
<evidence type="ECO:0000313" key="7">
    <source>
        <dbReference type="Proteomes" id="UP000515312"/>
    </source>
</evidence>
<dbReference type="GO" id="GO:0006355">
    <property type="term" value="P:regulation of DNA-templated transcription"/>
    <property type="evidence" value="ECO:0007669"/>
    <property type="project" value="InterPro"/>
</dbReference>
<feature type="domain" description="OmpR/PhoB-type" evidence="5">
    <location>
        <begin position="1"/>
        <end position="97"/>
    </location>
</feature>
<dbReference type="SMART" id="SM00862">
    <property type="entry name" value="Trans_reg_C"/>
    <property type="match status" value="1"/>
</dbReference>
<dbReference type="PANTHER" id="PTHR16305">
    <property type="entry name" value="TESTICULAR SOLUBLE ADENYLYL CYCLASE"/>
    <property type="match status" value="1"/>
</dbReference>
<dbReference type="CDD" id="cd00383">
    <property type="entry name" value="trans_reg_C"/>
    <property type="match status" value="1"/>
</dbReference>
<dbReference type="AlphaFoldDB" id="A0A7G8BH73"/>
<proteinExistence type="predicted"/>
<evidence type="ECO:0000256" key="3">
    <source>
        <dbReference type="ARBA" id="ARBA00023125"/>
    </source>
</evidence>
<dbReference type="GO" id="GO:0003677">
    <property type="term" value="F:DNA binding"/>
    <property type="evidence" value="ECO:0007669"/>
    <property type="project" value="UniProtKB-UniRule"/>
</dbReference>
<dbReference type="KEGG" id="adin:H7849_23150"/>
<dbReference type="InterPro" id="IPR041664">
    <property type="entry name" value="AAA_16"/>
</dbReference>
<keyword evidence="2" id="KW-0067">ATP-binding</keyword>
<dbReference type="GO" id="GO:0005737">
    <property type="term" value="C:cytoplasm"/>
    <property type="evidence" value="ECO:0007669"/>
    <property type="project" value="TreeGrafter"/>
</dbReference>
<sequence length="581" mass="64523">MKRFGCFQLDAANECLWCDGKQVPLAPKPFAVLRYLVENPKRLVTHDELLDALWPETFVQPQVLRTYVLELRKLLGDDPDEPQYIQTVPKRGYRFVAKVTAIKQQAPESSGSVQRIVGRDSELARLDVDLEHATNGNRKLIFLTGDAGCGKTALIDAFCARACSDDGARMVRGQSVEGFGGKEPFYPVREALSQLNENEKTSEFLSRKLPGWFGKNAENGAKIPALGEICEVVETLAQGEPLLLVLEDLHWADASTLDLLSALARRRGSQQLMILASYRPAEIDGQHPLPGLKEDLSTRRLCCEIVLGPLNRKAVSDYLQQQLNSNSLPGGLASFVHQHSEGNPLFMTATFEHLQSQSLLLSKAGKWHFAIPLSEIELGIPDGLLGMIDLQLGRLNDRERRLLEAGSIVGAIFPAWTAAAALKEDVLDLEDEYASLARRTRLLNAAGQDELPDGTRSTFYVFAHGLFREALYTRQPAARRAERHRRVAERLKSLFAGSEASIALELAQHYEAAGSWKEAIEALRLAADTAATRDADNAAHELLKRALDLSENLRPDERKSVERNLISQMKKFSEYQPARLA</sequence>
<evidence type="ECO:0000256" key="1">
    <source>
        <dbReference type="ARBA" id="ARBA00022741"/>
    </source>
</evidence>
<evidence type="ECO:0000259" key="5">
    <source>
        <dbReference type="PROSITE" id="PS51755"/>
    </source>
</evidence>
<dbReference type="InterPro" id="IPR027417">
    <property type="entry name" value="P-loop_NTPase"/>
</dbReference>
<dbReference type="GO" id="GO:0000160">
    <property type="term" value="P:phosphorelay signal transduction system"/>
    <property type="evidence" value="ECO:0007669"/>
    <property type="project" value="InterPro"/>
</dbReference>
<feature type="DNA-binding region" description="OmpR/PhoB-type" evidence="4">
    <location>
        <begin position="1"/>
        <end position="97"/>
    </location>
</feature>
<evidence type="ECO:0000256" key="4">
    <source>
        <dbReference type="PROSITE-ProRule" id="PRU01091"/>
    </source>
</evidence>
<dbReference type="InterPro" id="IPR036388">
    <property type="entry name" value="WH-like_DNA-bd_sf"/>
</dbReference>
<dbReference type="Gene3D" id="1.10.10.10">
    <property type="entry name" value="Winged helix-like DNA-binding domain superfamily/Winged helix DNA-binding domain"/>
    <property type="match status" value="1"/>
</dbReference>
<dbReference type="RefSeq" id="WP_186742851.1">
    <property type="nucleotide sequence ID" value="NZ_CP060394.1"/>
</dbReference>
<name>A0A7G8BH73_9BACT</name>
<dbReference type="GO" id="GO:0004016">
    <property type="term" value="F:adenylate cyclase activity"/>
    <property type="evidence" value="ECO:0007669"/>
    <property type="project" value="TreeGrafter"/>
</dbReference>
<dbReference type="InterPro" id="IPR016032">
    <property type="entry name" value="Sig_transdc_resp-reg_C-effctor"/>
</dbReference>
<evidence type="ECO:0000256" key="2">
    <source>
        <dbReference type="ARBA" id="ARBA00022840"/>
    </source>
</evidence>
<reference evidence="6 7" key="1">
    <citation type="submission" date="2020-08" db="EMBL/GenBank/DDBJ databases">
        <title>Edaphobacter telluris sp. nov. and Acidobacterium dinghuensis sp. nov., two acidobacteria isolated from forest soil.</title>
        <authorList>
            <person name="Fu J."/>
            <person name="Qiu L."/>
        </authorList>
    </citation>
    <scope>NUCLEOTIDE SEQUENCE [LARGE SCALE GENOMIC DNA]</scope>
    <source>
        <strain evidence="6">4Y35</strain>
    </source>
</reference>
<dbReference type="EMBL" id="CP060394">
    <property type="protein sequence ID" value="QNI31893.1"/>
    <property type="molecule type" value="Genomic_DNA"/>
</dbReference>
<dbReference type="Pfam" id="PF00486">
    <property type="entry name" value="Trans_reg_C"/>
    <property type="match status" value="1"/>
</dbReference>
<organism evidence="6 7">
    <name type="scientific">Alloacidobacterium dinghuense</name>
    <dbReference type="NCBI Taxonomy" id="2763107"/>
    <lineage>
        <taxon>Bacteria</taxon>
        <taxon>Pseudomonadati</taxon>
        <taxon>Acidobacteriota</taxon>
        <taxon>Terriglobia</taxon>
        <taxon>Terriglobales</taxon>
        <taxon>Acidobacteriaceae</taxon>
        <taxon>Alloacidobacterium</taxon>
    </lineage>
</organism>
<gene>
    <name evidence="6" type="ORF">H7849_23150</name>
</gene>
<dbReference type="PANTHER" id="PTHR16305:SF28">
    <property type="entry name" value="GUANYLATE CYCLASE DOMAIN-CONTAINING PROTEIN"/>
    <property type="match status" value="1"/>
</dbReference>
<keyword evidence="3 4" id="KW-0238">DNA-binding</keyword>
<dbReference type="SUPFAM" id="SSF52540">
    <property type="entry name" value="P-loop containing nucleoside triphosphate hydrolases"/>
    <property type="match status" value="1"/>
</dbReference>
<dbReference type="PROSITE" id="PS51755">
    <property type="entry name" value="OMPR_PHOB"/>
    <property type="match status" value="1"/>
</dbReference>
<dbReference type="GO" id="GO:0005524">
    <property type="term" value="F:ATP binding"/>
    <property type="evidence" value="ECO:0007669"/>
    <property type="project" value="UniProtKB-KW"/>
</dbReference>
<dbReference type="Proteomes" id="UP000515312">
    <property type="component" value="Chromosome"/>
</dbReference>
<accession>A0A7G8BH73</accession>